<protein>
    <recommendedName>
        <fullName evidence="4">Secreted protein</fullName>
    </recommendedName>
</protein>
<dbReference type="RefSeq" id="WP_152130239.1">
    <property type="nucleotide sequence ID" value="NZ_WELG01000001.1"/>
</dbReference>
<feature type="chain" id="PRO_5026024650" description="Secreted protein" evidence="1">
    <location>
        <begin position="24"/>
        <end position="91"/>
    </location>
</feature>
<evidence type="ECO:0000256" key="1">
    <source>
        <dbReference type="SAM" id="SignalP"/>
    </source>
</evidence>
<organism evidence="2 3">
    <name type="scientific">Flagellimonas olearia</name>
    <dbReference type="NCBI Taxonomy" id="552546"/>
    <lineage>
        <taxon>Bacteria</taxon>
        <taxon>Pseudomonadati</taxon>
        <taxon>Bacteroidota</taxon>
        <taxon>Flavobacteriia</taxon>
        <taxon>Flavobacteriales</taxon>
        <taxon>Flavobacteriaceae</taxon>
        <taxon>Flagellimonas</taxon>
    </lineage>
</organism>
<evidence type="ECO:0000313" key="2">
    <source>
        <dbReference type="EMBL" id="KAB7530306.1"/>
    </source>
</evidence>
<accession>A0A6I1DXP0</accession>
<evidence type="ECO:0008006" key="4">
    <source>
        <dbReference type="Google" id="ProtNLM"/>
    </source>
</evidence>
<name>A0A6I1DXP0_9FLAO</name>
<feature type="signal peptide" evidence="1">
    <location>
        <begin position="1"/>
        <end position="23"/>
    </location>
</feature>
<dbReference type="InterPro" id="IPR045391">
    <property type="entry name" value="DUF6520"/>
</dbReference>
<dbReference type="EMBL" id="WELG01000001">
    <property type="protein sequence ID" value="KAB7530306.1"/>
    <property type="molecule type" value="Genomic_DNA"/>
</dbReference>
<gene>
    <name evidence="2" type="ORF">F8C76_02015</name>
</gene>
<evidence type="ECO:0000313" key="3">
    <source>
        <dbReference type="Proteomes" id="UP000429785"/>
    </source>
</evidence>
<dbReference type="AlphaFoldDB" id="A0A6I1DXP0"/>
<sequence length="91" mass="10149">MKTRAFKFLLPALAVIFAIAASAFTAIDEPMADDNTLIQGYYPTGNSQQPCNSQQVDCNTNGDYVCTIDEVTYYEKYNGTICHTELRKNNP</sequence>
<keyword evidence="1" id="KW-0732">Signal</keyword>
<comment type="caution">
    <text evidence="2">The sequence shown here is derived from an EMBL/GenBank/DDBJ whole genome shotgun (WGS) entry which is preliminary data.</text>
</comment>
<reference evidence="2 3" key="1">
    <citation type="submission" date="2019-10" db="EMBL/GenBank/DDBJ databases">
        <title>Muricauda olearia CL-SS4 JCM15563 genome.</title>
        <authorList>
            <person name="Liu L."/>
        </authorList>
    </citation>
    <scope>NUCLEOTIDE SEQUENCE [LARGE SCALE GENOMIC DNA]</scope>
    <source>
        <strain evidence="2 3">CL-SS4</strain>
    </source>
</reference>
<proteinExistence type="predicted"/>
<dbReference type="Pfam" id="PF20130">
    <property type="entry name" value="DUF6520"/>
    <property type="match status" value="1"/>
</dbReference>
<dbReference type="Proteomes" id="UP000429785">
    <property type="component" value="Unassembled WGS sequence"/>
</dbReference>